<sequence length="76" mass="8316">MFRGSGLVYAGNGVSDAVPVVCGSYRFDDGDQDVHEFERGIRVKEKNKKLLSLVTENMKLRWSCETSGAGATESLC</sequence>
<proteinExistence type="predicted"/>
<keyword evidence="2" id="KW-1185">Reference proteome</keyword>
<dbReference type="EMBL" id="CM010723">
    <property type="protein sequence ID" value="RZC78989.1"/>
    <property type="molecule type" value="Genomic_DNA"/>
</dbReference>
<dbReference type="AlphaFoldDB" id="A0A4Y7L418"/>
<dbReference type="Proteomes" id="UP000316621">
    <property type="component" value="Chromosome 9"/>
</dbReference>
<gene>
    <name evidence="1" type="ORF">C5167_003218</name>
</gene>
<protein>
    <submittedName>
        <fullName evidence="1">Uncharacterized protein</fullName>
    </submittedName>
</protein>
<evidence type="ECO:0000313" key="2">
    <source>
        <dbReference type="Proteomes" id="UP000316621"/>
    </source>
</evidence>
<name>A0A4Y7L418_PAPSO</name>
<reference evidence="1 2" key="1">
    <citation type="journal article" date="2018" name="Science">
        <title>The opium poppy genome and morphinan production.</title>
        <authorList>
            <person name="Guo L."/>
            <person name="Winzer T."/>
            <person name="Yang X."/>
            <person name="Li Y."/>
            <person name="Ning Z."/>
            <person name="He Z."/>
            <person name="Teodor R."/>
            <person name="Lu Y."/>
            <person name="Bowser T.A."/>
            <person name="Graham I.A."/>
            <person name="Ye K."/>
        </authorList>
    </citation>
    <scope>NUCLEOTIDE SEQUENCE [LARGE SCALE GENOMIC DNA]</scope>
    <source>
        <strain evidence="2">cv. HN1</strain>
        <tissue evidence="1">Leaves</tissue>
    </source>
</reference>
<dbReference type="Gramene" id="RZC78989">
    <property type="protein sequence ID" value="RZC78989"/>
    <property type="gene ID" value="C5167_003218"/>
</dbReference>
<organism evidence="1 2">
    <name type="scientific">Papaver somniferum</name>
    <name type="common">Opium poppy</name>
    <dbReference type="NCBI Taxonomy" id="3469"/>
    <lineage>
        <taxon>Eukaryota</taxon>
        <taxon>Viridiplantae</taxon>
        <taxon>Streptophyta</taxon>
        <taxon>Embryophyta</taxon>
        <taxon>Tracheophyta</taxon>
        <taxon>Spermatophyta</taxon>
        <taxon>Magnoliopsida</taxon>
        <taxon>Ranunculales</taxon>
        <taxon>Papaveraceae</taxon>
        <taxon>Papaveroideae</taxon>
        <taxon>Papaver</taxon>
    </lineage>
</organism>
<evidence type="ECO:0000313" key="1">
    <source>
        <dbReference type="EMBL" id="RZC78989.1"/>
    </source>
</evidence>
<accession>A0A4Y7L418</accession>